<evidence type="ECO:0000313" key="1">
    <source>
        <dbReference type="EMBL" id="MDJ1485040.1"/>
    </source>
</evidence>
<dbReference type="NCBIfam" id="TIGR03696">
    <property type="entry name" value="Rhs_assc_core"/>
    <property type="match status" value="1"/>
</dbReference>
<evidence type="ECO:0000313" key="2">
    <source>
        <dbReference type="Proteomes" id="UP001241110"/>
    </source>
</evidence>
<sequence length="76" mass="8899">MKFIPLFQQESVGIKTKDDPNVPIQCNGKEKQEEFGLNWSDYGARMYDAQLGRFHVIDPLVEKYDILTPYNYTIIQ</sequence>
<organism evidence="1 2">
    <name type="scientific">Xanthocytophaga flava</name>
    <dbReference type="NCBI Taxonomy" id="3048013"/>
    <lineage>
        <taxon>Bacteria</taxon>
        <taxon>Pseudomonadati</taxon>
        <taxon>Bacteroidota</taxon>
        <taxon>Cytophagia</taxon>
        <taxon>Cytophagales</taxon>
        <taxon>Rhodocytophagaceae</taxon>
        <taxon>Xanthocytophaga</taxon>
    </lineage>
</organism>
<dbReference type="AlphaFoldDB" id="A0AAE3QTB7"/>
<dbReference type="Proteomes" id="UP001241110">
    <property type="component" value="Unassembled WGS sequence"/>
</dbReference>
<dbReference type="RefSeq" id="WP_313987041.1">
    <property type="nucleotide sequence ID" value="NZ_JASJOS010000017.1"/>
</dbReference>
<dbReference type="EMBL" id="JASJOS010000017">
    <property type="protein sequence ID" value="MDJ1485040.1"/>
    <property type="molecule type" value="Genomic_DNA"/>
</dbReference>
<dbReference type="Gene3D" id="2.180.10.10">
    <property type="entry name" value="RHS repeat-associated core"/>
    <property type="match status" value="1"/>
</dbReference>
<protein>
    <submittedName>
        <fullName evidence="1">RHS repeat-associated core domain-containing protein</fullName>
    </submittedName>
</protein>
<accession>A0AAE3QTB7</accession>
<comment type="caution">
    <text evidence="1">The sequence shown here is derived from an EMBL/GenBank/DDBJ whole genome shotgun (WGS) entry which is preliminary data.</text>
</comment>
<name>A0AAE3QTB7_9BACT</name>
<proteinExistence type="predicted"/>
<reference evidence="1" key="1">
    <citation type="submission" date="2023-05" db="EMBL/GenBank/DDBJ databases">
        <authorList>
            <person name="Zhang X."/>
        </authorList>
    </citation>
    <scope>NUCLEOTIDE SEQUENCE</scope>
    <source>
        <strain evidence="1">YF14B1</strain>
    </source>
</reference>
<dbReference type="InterPro" id="IPR022385">
    <property type="entry name" value="Rhs_assc_core"/>
</dbReference>
<gene>
    <name evidence="1" type="ORF">QNI16_31370</name>
</gene>